<comment type="caution">
    <text evidence="5">The sequence shown here is derived from an EMBL/GenBank/DDBJ whole genome shotgun (WGS) entry which is preliminary data.</text>
</comment>
<feature type="domain" description="Bifunctional inhibitor/plant lipid transfer protein/seed storage helical" evidence="4">
    <location>
        <begin position="28"/>
        <end position="93"/>
    </location>
</feature>
<evidence type="ECO:0000259" key="4">
    <source>
        <dbReference type="SMART" id="SM00499"/>
    </source>
</evidence>
<gene>
    <name evidence="5" type="ORF">Scaly_2147300</name>
</gene>
<evidence type="ECO:0000313" key="5">
    <source>
        <dbReference type="EMBL" id="KAL0332458.1"/>
    </source>
</evidence>
<sequence>MKKVGIWCVVAVVVVLWAEVGVAGAVNCSPLQLAPCVGAITGSQPPSSACCNKLKEQKPCLCGYLKDPNLRGYVNSPGAKKVAAACGVPTPTC</sequence>
<organism evidence="5">
    <name type="scientific">Sesamum calycinum</name>
    <dbReference type="NCBI Taxonomy" id="2727403"/>
    <lineage>
        <taxon>Eukaryota</taxon>
        <taxon>Viridiplantae</taxon>
        <taxon>Streptophyta</taxon>
        <taxon>Embryophyta</taxon>
        <taxon>Tracheophyta</taxon>
        <taxon>Spermatophyta</taxon>
        <taxon>Magnoliopsida</taxon>
        <taxon>eudicotyledons</taxon>
        <taxon>Gunneridae</taxon>
        <taxon>Pentapetalae</taxon>
        <taxon>asterids</taxon>
        <taxon>lamiids</taxon>
        <taxon>Lamiales</taxon>
        <taxon>Pedaliaceae</taxon>
        <taxon>Sesamum</taxon>
    </lineage>
</organism>
<keyword evidence="1" id="KW-0813">Transport</keyword>
<keyword evidence="3" id="KW-0732">Signal</keyword>
<dbReference type="Gene3D" id="1.10.110.10">
    <property type="entry name" value="Plant lipid-transfer and hydrophobic proteins"/>
    <property type="match status" value="1"/>
</dbReference>
<dbReference type="InterPro" id="IPR033872">
    <property type="entry name" value="nsLTP2"/>
</dbReference>
<protein>
    <submittedName>
        <fullName evidence="5">Non-specific lipid-transfer protein 2</fullName>
    </submittedName>
</protein>
<dbReference type="Pfam" id="PF00234">
    <property type="entry name" value="Tryp_alpha_amyl"/>
    <property type="match status" value="1"/>
</dbReference>
<keyword evidence="2" id="KW-0446">Lipid-binding</keyword>
<evidence type="ECO:0000256" key="2">
    <source>
        <dbReference type="ARBA" id="ARBA00023121"/>
    </source>
</evidence>
<dbReference type="CDD" id="cd01959">
    <property type="entry name" value="nsLTP2"/>
    <property type="match status" value="1"/>
</dbReference>
<reference evidence="5" key="2">
    <citation type="journal article" date="2024" name="Plant">
        <title>Genomic evolution and insights into agronomic trait innovations of Sesamum species.</title>
        <authorList>
            <person name="Miao H."/>
            <person name="Wang L."/>
            <person name="Qu L."/>
            <person name="Liu H."/>
            <person name="Sun Y."/>
            <person name="Le M."/>
            <person name="Wang Q."/>
            <person name="Wei S."/>
            <person name="Zheng Y."/>
            <person name="Lin W."/>
            <person name="Duan Y."/>
            <person name="Cao H."/>
            <person name="Xiong S."/>
            <person name="Wang X."/>
            <person name="Wei L."/>
            <person name="Li C."/>
            <person name="Ma Q."/>
            <person name="Ju M."/>
            <person name="Zhao R."/>
            <person name="Li G."/>
            <person name="Mu C."/>
            <person name="Tian Q."/>
            <person name="Mei H."/>
            <person name="Zhang T."/>
            <person name="Gao T."/>
            <person name="Zhang H."/>
        </authorList>
    </citation>
    <scope>NUCLEOTIDE SEQUENCE</scope>
    <source>
        <strain evidence="5">KEN8</strain>
    </source>
</reference>
<feature type="chain" id="PRO_5044025284" evidence="3">
    <location>
        <begin position="26"/>
        <end position="93"/>
    </location>
</feature>
<dbReference type="AlphaFoldDB" id="A0AAW2MNW9"/>
<dbReference type="PANTHER" id="PTHR33214:SF69">
    <property type="entry name" value="BIFUNCTIONAL INHIBITOR_LIPID-TRANSFER PROTEIN_SEED STORAGE 2S ALBUMIN SUPERFAMILY PROTEIN"/>
    <property type="match status" value="1"/>
</dbReference>
<dbReference type="SMART" id="SM00499">
    <property type="entry name" value="AAI"/>
    <property type="match status" value="1"/>
</dbReference>
<dbReference type="PANTHER" id="PTHR33214">
    <property type="entry name" value="BIFUNCTIONAL INHIBITOR/LIPID-TRANSFER PROTEIN/SEED STORAGE 2S ALBUMIN SUPERFAMILY PROTEIN"/>
    <property type="match status" value="1"/>
</dbReference>
<feature type="signal peptide" evidence="3">
    <location>
        <begin position="1"/>
        <end position="25"/>
    </location>
</feature>
<dbReference type="InterPro" id="IPR016140">
    <property type="entry name" value="Bifunc_inhib/LTP/seed_store"/>
</dbReference>
<name>A0AAW2MNW9_9LAMI</name>
<dbReference type="GO" id="GO:0006869">
    <property type="term" value="P:lipid transport"/>
    <property type="evidence" value="ECO:0007669"/>
    <property type="project" value="InterPro"/>
</dbReference>
<dbReference type="GO" id="GO:0008289">
    <property type="term" value="F:lipid binding"/>
    <property type="evidence" value="ECO:0007669"/>
    <property type="project" value="UniProtKB-KW"/>
</dbReference>
<evidence type="ECO:0000256" key="3">
    <source>
        <dbReference type="SAM" id="SignalP"/>
    </source>
</evidence>
<dbReference type="SUPFAM" id="SSF47699">
    <property type="entry name" value="Bifunctional inhibitor/lipid-transfer protein/seed storage 2S albumin"/>
    <property type="match status" value="1"/>
</dbReference>
<dbReference type="EMBL" id="JACGWM010000013">
    <property type="protein sequence ID" value="KAL0332458.1"/>
    <property type="molecule type" value="Genomic_DNA"/>
</dbReference>
<reference evidence="5" key="1">
    <citation type="submission" date="2020-06" db="EMBL/GenBank/DDBJ databases">
        <authorList>
            <person name="Li T."/>
            <person name="Hu X."/>
            <person name="Zhang T."/>
            <person name="Song X."/>
            <person name="Zhang H."/>
            <person name="Dai N."/>
            <person name="Sheng W."/>
            <person name="Hou X."/>
            <person name="Wei L."/>
        </authorList>
    </citation>
    <scope>NUCLEOTIDE SEQUENCE</scope>
    <source>
        <strain evidence="5">KEN8</strain>
        <tissue evidence="5">Leaf</tissue>
    </source>
</reference>
<accession>A0AAW2MNW9</accession>
<dbReference type="InterPro" id="IPR036312">
    <property type="entry name" value="Bifun_inhib/LTP/seed_sf"/>
</dbReference>
<evidence type="ECO:0000256" key="1">
    <source>
        <dbReference type="ARBA" id="ARBA00022448"/>
    </source>
</evidence>
<proteinExistence type="predicted"/>